<dbReference type="GO" id="GO:0016491">
    <property type="term" value="F:oxidoreductase activity"/>
    <property type="evidence" value="ECO:0007669"/>
    <property type="project" value="UniProtKB-KW"/>
</dbReference>
<dbReference type="CDD" id="cd19094">
    <property type="entry name" value="AKR_Tas-like"/>
    <property type="match status" value="1"/>
</dbReference>
<name>A0A1M6CS14_9RHOB</name>
<evidence type="ECO:0000259" key="2">
    <source>
        <dbReference type="Pfam" id="PF00248"/>
    </source>
</evidence>
<dbReference type="Pfam" id="PF00248">
    <property type="entry name" value="Aldo_ket_red"/>
    <property type="match status" value="1"/>
</dbReference>
<dbReference type="PANTHER" id="PTHR43364">
    <property type="entry name" value="NADH-SPECIFIC METHYLGLYOXAL REDUCTASE-RELATED"/>
    <property type="match status" value="1"/>
</dbReference>
<proteinExistence type="predicted"/>
<dbReference type="AlphaFoldDB" id="A0A1M6CS14"/>
<dbReference type="EMBL" id="FQYO01000002">
    <property type="protein sequence ID" value="SHI63885.1"/>
    <property type="molecule type" value="Genomic_DNA"/>
</dbReference>
<dbReference type="STRING" id="1447782.SAMN05444417_1340"/>
<dbReference type="OrthoDB" id="9803483at2"/>
<evidence type="ECO:0000313" key="3">
    <source>
        <dbReference type="EMBL" id="SHI63885.1"/>
    </source>
</evidence>
<evidence type="ECO:0000313" key="4">
    <source>
        <dbReference type="Proteomes" id="UP000184292"/>
    </source>
</evidence>
<dbReference type="InterPro" id="IPR036812">
    <property type="entry name" value="NAD(P)_OxRdtase_dom_sf"/>
</dbReference>
<feature type="domain" description="NADP-dependent oxidoreductase" evidence="2">
    <location>
        <begin position="17"/>
        <end position="338"/>
    </location>
</feature>
<dbReference type="PANTHER" id="PTHR43364:SF4">
    <property type="entry name" value="NAD(P)-LINKED OXIDOREDUCTASE SUPERFAMILY PROTEIN"/>
    <property type="match status" value="1"/>
</dbReference>
<dbReference type="Gene3D" id="3.20.20.100">
    <property type="entry name" value="NADP-dependent oxidoreductase domain"/>
    <property type="match status" value="1"/>
</dbReference>
<sequence>MDRVTLGRDGLEVSAWCLGTMTWGNQTEQDDAHRQIDMALDHGIDFLDTAEMYPVAPVRAETVGRTERIIGNWIERTHRRDELVIATKVSGPDNPDIRDGEGYSGANIRACVEASLRRLRTDVIDLYQLHWPARRVWAFRRNWSYRPSSDRAKWTAHMEEVLAALGDLQREGKIRAFGLSNETAWGLTRWCDLAEGAKGPRAVAIQNEYSLLARLYDTDLAEVSAMEGVTLLAYSPLAAGFLTGKYQGGKVPKGSRRSLVDEMGGRMSARVLPAVAAYLDLAERHGLDPVHMALAWTVTRPFPVVPIFGATTTPQLERILQGTDLSLPKAVLDEIDEVHKSHPMPF</sequence>
<dbReference type="SUPFAM" id="SSF51430">
    <property type="entry name" value="NAD(P)-linked oxidoreductase"/>
    <property type="match status" value="1"/>
</dbReference>
<protein>
    <submittedName>
        <fullName evidence="3">Predicted oxidoreductase</fullName>
    </submittedName>
</protein>
<accession>A0A1M6CS14</accession>
<keyword evidence="1" id="KW-0560">Oxidoreductase</keyword>
<dbReference type="Proteomes" id="UP000184292">
    <property type="component" value="Unassembled WGS sequence"/>
</dbReference>
<evidence type="ECO:0000256" key="1">
    <source>
        <dbReference type="ARBA" id="ARBA00023002"/>
    </source>
</evidence>
<keyword evidence="4" id="KW-1185">Reference proteome</keyword>
<organism evidence="3 4">
    <name type="scientific">Wenxinia saemankumensis</name>
    <dbReference type="NCBI Taxonomy" id="1447782"/>
    <lineage>
        <taxon>Bacteria</taxon>
        <taxon>Pseudomonadati</taxon>
        <taxon>Pseudomonadota</taxon>
        <taxon>Alphaproteobacteria</taxon>
        <taxon>Rhodobacterales</taxon>
        <taxon>Roseobacteraceae</taxon>
        <taxon>Wenxinia</taxon>
    </lineage>
</organism>
<dbReference type="InterPro" id="IPR023210">
    <property type="entry name" value="NADP_OxRdtase_dom"/>
</dbReference>
<reference evidence="3 4" key="1">
    <citation type="submission" date="2016-11" db="EMBL/GenBank/DDBJ databases">
        <authorList>
            <person name="Jaros S."/>
            <person name="Januszkiewicz K."/>
            <person name="Wedrychowicz H."/>
        </authorList>
    </citation>
    <scope>NUCLEOTIDE SEQUENCE [LARGE SCALE GENOMIC DNA]</scope>
    <source>
        <strain evidence="3 4">DSM 100565</strain>
    </source>
</reference>
<dbReference type="InterPro" id="IPR050523">
    <property type="entry name" value="AKR_Detox_Biosynth"/>
</dbReference>
<dbReference type="RefSeq" id="WP_073327162.1">
    <property type="nucleotide sequence ID" value="NZ_FQYO01000002.1"/>
</dbReference>
<gene>
    <name evidence="3" type="ORF">SAMN05444417_1340</name>
</gene>